<gene>
    <name evidence="1" type="ORF">PSNMU_V1.4_AUG-EV-PASAV3_0049310</name>
</gene>
<organism evidence="1 2">
    <name type="scientific">Pseudo-nitzschia multistriata</name>
    <dbReference type="NCBI Taxonomy" id="183589"/>
    <lineage>
        <taxon>Eukaryota</taxon>
        <taxon>Sar</taxon>
        <taxon>Stramenopiles</taxon>
        <taxon>Ochrophyta</taxon>
        <taxon>Bacillariophyta</taxon>
        <taxon>Bacillariophyceae</taxon>
        <taxon>Bacillariophycidae</taxon>
        <taxon>Bacillariales</taxon>
        <taxon>Bacillariaceae</taxon>
        <taxon>Pseudo-nitzschia</taxon>
    </lineage>
</organism>
<dbReference type="SUPFAM" id="SSF82549">
    <property type="entry name" value="DAK1/DegV-like"/>
    <property type="match status" value="1"/>
</dbReference>
<dbReference type="AlphaFoldDB" id="A0A448Z7T7"/>
<name>A0A448Z7T7_9STRA</name>
<dbReference type="EMBL" id="CAACVS010000155">
    <property type="protein sequence ID" value="VEU38117.1"/>
    <property type="molecule type" value="Genomic_DNA"/>
</dbReference>
<reference evidence="1 2" key="1">
    <citation type="submission" date="2019-01" db="EMBL/GenBank/DDBJ databases">
        <authorList>
            <person name="Ferrante I. M."/>
        </authorList>
    </citation>
    <scope>NUCLEOTIDE SEQUENCE [LARGE SCALE GENOMIC DNA]</scope>
    <source>
        <strain evidence="1 2">B856</strain>
    </source>
</reference>
<dbReference type="OrthoDB" id="10558866at2759"/>
<accession>A0A448Z7T7</accession>
<dbReference type="Proteomes" id="UP000291116">
    <property type="component" value="Unassembled WGS sequence"/>
</dbReference>
<proteinExistence type="predicted"/>
<protein>
    <submittedName>
        <fullName evidence="1">Uncharacterized protein</fullName>
    </submittedName>
</protein>
<evidence type="ECO:0000313" key="1">
    <source>
        <dbReference type="EMBL" id="VEU38117.1"/>
    </source>
</evidence>
<keyword evidence="2" id="KW-1185">Reference proteome</keyword>
<sequence>MRYTTATSSPMQMKIELLAALAKGKPVLCFVFSTDKKLSAFGRNVQLAVEMLDSDQQKMVKIFVHGWGHDGPFLLEAIKCAKEGKTIDEAIEACEDVAQRTYSKVGFMDCDMFRKMKAWRPALFPDGFDIPEGHHMLSGPPSKIRPDGIAIEKRTQLMMAPIGMGSSREDAFEKAAKHIKDGLAPGQKLGNVMIPCVGRPDYGHLMVQKMEEAGIEFTEPPYVFNEGIIAVIMGSWGSIYIIYKVVEE</sequence>
<evidence type="ECO:0000313" key="2">
    <source>
        <dbReference type="Proteomes" id="UP000291116"/>
    </source>
</evidence>